<dbReference type="InterPro" id="IPR050572">
    <property type="entry name" value="Fe-S_Ferredoxin"/>
</dbReference>
<gene>
    <name evidence="7" type="ORF">NP064_16515</name>
</gene>
<keyword evidence="1" id="KW-0004">4Fe-4S</keyword>
<keyword evidence="3" id="KW-0408">Iron</keyword>
<feature type="domain" description="4Fe-4S ferredoxin-type" evidence="6">
    <location>
        <begin position="240"/>
        <end position="269"/>
    </location>
</feature>
<keyword evidence="4" id="KW-0411">Iron-sulfur</keyword>
<dbReference type="Gene3D" id="3.30.70.20">
    <property type="match status" value="1"/>
</dbReference>
<evidence type="ECO:0000313" key="7">
    <source>
        <dbReference type="EMBL" id="UUI75340.1"/>
    </source>
</evidence>
<dbReference type="PROSITE" id="PS00198">
    <property type="entry name" value="4FE4S_FER_1"/>
    <property type="match status" value="2"/>
</dbReference>
<protein>
    <submittedName>
        <fullName evidence="7">4Fe-4S dicluster domain-containing protein</fullName>
    </submittedName>
</protein>
<dbReference type="RefSeq" id="WP_227568582.1">
    <property type="nucleotide sequence ID" value="NZ_CP101988.1"/>
</dbReference>
<dbReference type="SUPFAM" id="SSF54862">
    <property type="entry name" value="4Fe-4S ferredoxins"/>
    <property type="match status" value="1"/>
</dbReference>
<feature type="domain" description="4Fe-4S ferredoxin-type" evidence="6">
    <location>
        <begin position="202"/>
        <end position="231"/>
    </location>
</feature>
<dbReference type="PANTHER" id="PTHR43687">
    <property type="entry name" value="ADENYLYLSULFATE REDUCTASE, BETA SUBUNIT"/>
    <property type="match status" value="1"/>
</dbReference>
<dbReference type="InterPro" id="IPR017896">
    <property type="entry name" value="4Fe4S_Fe-S-bd"/>
</dbReference>
<dbReference type="PROSITE" id="PS51379">
    <property type="entry name" value="4FE4S_FER_2"/>
    <property type="match status" value="2"/>
</dbReference>
<keyword evidence="2" id="KW-0479">Metal-binding</keyword>
<evidence type="ECO:0000256" key="3">
    <source>
        <dbReference type="ARBA" id="ARBA00023004"/>
    </source>
</evidence>
<evidence type="ECO:0000256" key="4">
    <source>
        <dbReference type="ARBA" id="ARBA00023014"/>
    </source>
</evidence>
<proteinExistence type="predicted"/>
<evidence type="ECO:0000256" key="5">
    <source>
        <dbReference type="SAM" id="MobiDB-lite"/>
    </source>
</evidence>
<evidence type="ECO:0000259" key="6">
    <source>
        <dbReference type="PROSITE" id="PS51379"/>
    </source>
</evidence>
<sequence>MTALSQAASDGIAPLLRWLDRLPEPVDLMLVCAEHQSEVAGHHPGAAVVRLDACLADLPASALLELVLRGTRVEARLEGCERPDLAARSVDDANRLLTSCARPERVALSSSRAGAGAEDPVLDVRALPLPRRALLSMSAGPSGAAAARPPRAATERERMLDALRSLTAPPPRVRPAPGSGSEPPARPRQPRQRDTLDQHPAPSAMLAASGCTGCGVCVQSCPADALRLEGSPADDGRVRVTLRHLPASCLDCGECVARCPHGALESTGRHTWAGLLACLPQFLASEVLRECARCAEPLPSDSTGSLCEICAFRRANPFGARLPPGVAPGVAPALAGGAPADGEALGGG</sequence>
<organism evidence="7 8">
    <name type="scientific">Cellulomonas chengniuliangii</name>
    <dbReference type="NCBI Taxonomy" id="2968084"/>
    <lineage>
        <taxon>Bacteria</taxon>
        <taxon>Bacillati</taxon>
        <taxon>Actinomycetota</taxon>
        <taxon>Actinomycetes</taxon>
        <taxon>Micrococcales</taxon>
        <taxon>Cellulomonadaceae</taxon>
        <taxon>Cellulomonas</taxon>
    </lineage>
</organism>
<keyword evidence="8" id="KW-1185">Reference proteome</keyword>
<feature type="region of interest" description="Disordered" evidence="5">
    <location>
        <begin position="164"/>
        <end position="198"/>
    </location>
</feature>
<name>A0ABY5L1M2_9CELL</name>
<accession>A0ABY5L1M2</accession>
<evidence type="ECO:0000256" key="1">
    <source>
        <dbReference type="ARBA" id="ARBA00022485"/>
    </source>
</evidence>
<evidence type="ECO:0000256" key="2">
    <source>
        <dbReference type="ARBA" id="ARBA00022723"/>
    </source>
</evidence>
<dbReference type="InterPro" id="IPR017900">
    <property type="entry name" value="4Fe4S_Fe_S_CS"/>
</dbReference>
<dbReference type="EMBL" id="CP101988">
    <property type="protein sequence ID" value="UUI75340.1"/>
    <property type="molecule type" value="Genomic_DNA"/>
</dbReference>
<evidence type="ECO:0000313" key="8">
    <source>
        <dbReference type="Proteomes" id="UP001316189"/>
    </source>
</evidence>
<reference evidence="7 8" key="1">
    <citation type="submission" date="2022-07" db="EMBL/GenBank/DDBJ databases">
        <title>Novel species in genus cellulomonas.</title>
        <authorList>
            <person name="Ye L."/>
        </authorList>
    </citation>
    <scope>NUCLEOTIDE SEQUENCE [LARGE SCALE GENOMIC DNA]</scope>
    <source>
        <strain evidence="8">zg-Y338</strain>
    </source>
</reference>
<dbReference type="Proteomes" id="UP001316189">
    <property type="component" value="Chromosome"/>
</dbReference>
<dbReference type="Pfam" id="PF12838">
    <property type="entry name" value="Fer4_7"/>
    <property type="match status" value="1"/>
</dbReference>
<dbReference type="PANTHER" id="PTHR43687:SF1">
    <property type="entry name" value="FERREDOXIN III"/>
    <property type="match status" value="1"/>
</dbReference>